<name>A0A7X1B665_9BACT</name>
<accession>A0A7X1B665</accession>
<dbReference type="InterPro" id="IPR021272">
    <property type="entry name" value="DUF2851"/>
</dbReference>
<organism evidence="1 2">
    <name type="scientific">Pelagicoccus albus</name>
    <dbReference type="NCBI Taxonomy" id="415222"/>
    <lineage>
        <taxon>Bacteria</taxon>
        <taxon>Pseudomonadati</taxon>
        <taxon>Verrucomicrobiota</taxon>
        <taxon>Opitutia</taxon>
        <taxon>Puniceicoccales</taxon>
        <taxon>Pelagicoccaceae</taxon>
        <taxon>Pelagicoccus</taxon>
    </lineage>
</organism>
<evidence type="ECO:0000313" key="2">
    <source>
        <dbReference type="Proteomes" id="UP000526501"/>
    </source>
</evidence>
<sequence length="417" mass="47227">MLKNPRTQSVEEFHGPYGPYQVSELVLQKIWLEQAFDTERLTDDRGRSIRVVHPGTWNRLEGPDFKGAILEVEGEEQRGDVEVHFSQSDWKAHGHHEDGAYEDVILHILYHNPPNSSSVAEDRLGRRLPFVCLLPLLWYSLEEYAGEDSLIASTGVDLRPEVESLLRFDLEIRKQRLVEFARRRWEMKCHYAALRIEQLGWVSACHQTALEVMGYARNRAPMLRIAERYPLRRFIGESPSVEDLLLAGGEGWRLGGCRPANQPRLRLKQYSDMVTARGCWPALLREEFDFGELSTASPLKEDWGTAVARSDLGVAEMRNRFKGDVFGKRLVGAKADTLVCDGLLPLLSAGRGLKLFPLWFHWNAGNGPASTSEALRVLQVLEPRRVPMSNGWLQGILGMKNEEFRGASGSGRFQAHA</sequence>
<dbReference type="AlphaFoldDB" id="A0A7X1B665"/>
<gene>
    <name evidence="1" type="ORF">H5P27_03575</name>
</gene>
<protein>
    <submittedName>
        <fullName evidence="1">DUF2851 family protein</fullName>
    </submittedName>
</protein>
<dbReference type="Proteomes" id="UP000526501">
    <property type="component" value="Unassembled WGS sequence"/>
</dbReference>
<dbReference type="EMBL" id="JACHVC010000006">
    <property type="protein sequence ID" value="MBC2605115.1"/>
    <property type="molecule type" value="Genomic_DNA"/>
</dbReference>
<keyword evidence="2" id="KW-1185">Reference proteome</keyword>
<dbReference type="RefSeq" id="WP_185659008.1">
    <property type="nucleotide sequence ID" value="NZ_CAWPOO010000006.1"/>
</dbReference>
<proteinExistence type="predicted"/>
<reference evidence="1 2" key="1">
    <citation type="submission" date="2020-07" db="EMBL/GenBank/DDBJ databases">
        <authorList>
            <person name="Feng X."/>
        </authorList>
    </citation>
    <scope>NUCLEOTIDE SEQUENCE [LARGE SCALE GENOMIC DNA]</scope>
    <source>
        <strain evidence="1 2">JCM23202</strain>
    </source>
</reference>
<evidence type="ECO:0000313" key="1">
    <source>
        <dbReference type="EMBL" id="MBC2605115.1"/>
    </source>
</evidence>
<dbReference type="Pfam" id="PF11013">
    <property type="entry name" value="DUF2851"/>
    <property type="match status" value="1"/>
</dbReference>
<comment type="caution">
    <text evidence="1">The sequence shown here is derived from an EMBL/GenBank/DDBJ whole genome shotgun (WGS) entry which is preliminary data.</text>
</comment>